<dbReference type="SMART" id="SM00331">
    <property type="entry name" value="PP2C_SIG"/>
    <property type="match status" value="1"/>
</dbReference>
<evidence type="ECO:0000313" key="2">
    <source>
        <dbReference type="EMBL" id="MBU9710441.1"/>
    </source>
</evidence>
<proteinExistence type="predicted"/>
<dbReference type="RefSeq" id="WP_217064331.1">
    <property type="nucleotide sequence ID" value="NZ_JAHQCS010000029.1"/>
</dbReference>
<comment type="caution">
    <text evidence="2">The sequence shown here is derived from an EMBL/GenBank/DDBJ whole genome shotgun (WGS) entry which is preliminary data.</text>
</comment>
<feature type="domain" description="PPM-type phosphatase" evidence="1">
    <location>
        <begin position="7"/>
        <end position="199"/>
    </location>
</feature>
<dbReference type="InterPro" id="IPR001932">
    <property type="entry name" value="PPM-type_phosphatase-like_dom"/>
</dbReference>
<organism evidence="2 3">
    <name type="scientific">Evansella tamaricis</name>
    <dbReference type="NCBI Taxonomy" id="2069301"/>
    <lineage>
        <taxon>Bacteria</taxon>
        <taxon>Bacillati</taxon>
        <taxon>Bacillota</taxon>
        <taxon>Bacilli</taxon>
        <taxon>Bacillales</taxon>
        <taxon>Bacillaceae</taxon>
        <taxon>Evansella</taxon>
    </lineage>
</organism>
<dbReference type="Proteomes" id="UP000784880">
    <property type="component" value="Unassembled WGS sequence"/>
</dbReference>
<keyword evidence="3" id="KW-1185">Reference proteome</keyword>
<protein>
    <submittedName>
        <fullName evidence="2">SpoIIE family protein phosphatase</fullName>
    </submittedName>
</protein>
<dbReference type="PANTHER" id="PTHR35801">
    <property type="entry name" value="PHOSPHOSERINE PHOSPHATASE RSBX"/>
    <property type="match status" value="1"/>
</dbReference>
<dbReference type="EMBL" id="JAHQCS010000029">
    <property type="protein sequence ID" value="MBU9710441.1"/>
    <property type="molecule type" value="Genomic_DNA"/>
</dbReference>
<reference evidence="2 3" key="1">
    <citation type="submission" date="2021-06" db="EMBL/GenBank/DDBJ databases">
        <title>Bacillus sp. RD4P76, an endophyte from a halophyte.</title>
        <authorList>
            <person name="Sun J.-Q."/>
        </authorList>
    </citation>
    <scope>NUCLEOTIDE SEQUENCE [LARGE SCALE GENOMIC DNA]</scope>
    <source>
        <strain evidence="2 3">CGMCC 1.15917</strain>
    </source>
</reference>
<evidence type="ECO:0000313" key="3">
    <source>
        <dbReference type="Proteomes" id="UP000784880"/>
    </source>
</evidence>
<gene>
    <name evidence="2" type="ORF">KS419_01505</name>
</gene>
<dbReference type="PANTHER" id="PTHR35801:SF1">
    <property type="entry name" value="PHOSPHOSERINE PHOSPHATASE RSBX"/>
    <property type="match status" value="1"/>
</dbReference>
<sequence>MIEHQDLNGVEVSTYKAAKKGNWCSGDSFFVTRTKDYILCAMADGLGSGEEAMNSSTAVIEAIKNDHGEDVLFLMDKCNRVLVQRRGAVLSILRIDINEQEITYSNVGNIGCNFYSPDGKLDRPVPSRGYLSGKKQKIRIQRIPYEKGMTFVLYTDGFHFNPGYHSILSKMDSPKDTLHQLVELMEDTNDDTALLIGKIDNSTIK</sequence>
<dbReference type="Pfam" id="PF07228">
    <property type="entry name" value="SpoIIE"/>
    <property type="match status" value="1"/>
</dbReference>
<dbReference type="InterPro" id="IPR039248">
    <property type="entry name" value="Ptase_RsbX"/>
</dbReference>
<evidence type="ECO:0000259" key="1">
    <source>
        <dbReference type="SMART" id="SM00331"/>
    </source>
</evidence>
<name>A0ABS6JA68_9BACI</name>
<accession>A0ABS6JA68</accession>